<comment type="caution">
    <text evidence="2">The sequence shown here is derived from an EMBL/GenBank/DDBJ whole genome shotgun (WGS) entry which is preliminary data.</text>
</comment>
<gene>
    <name evidence="2" type="ORF">MSPICULIGERA_LOCUS20638</name>
</gene>
<organism evidence="2 3">
    <name type="scientific">Mesorhabditis spiculigera</name>
    <dbReference type="NCBI Taxonomy" id="96644"/>
    <lineage>
        <taxon>Eukaryota</taxon>
        <taxon>Metazoa</taxon>
        <taxon>Ecdysozoa</taxon>
        <taxon>Nematoda</taxon>
        <taxon>Chromadorea</taxon>
        <taxon>Rhabditida</taxon>
        <taxon>Rhabditina</taxon>
        <taxon>Rhabditomorpha</taxon>
        <taxon>Rhabditoidea</taxon>
        <taxon>Rhabditidae</taxon>
        <taxon>Mesorhabditinae</taxon>
        <taxon>Mesorhabditis</taxon>
    </lineage>
</organism>
<dbReference type="InterPro" id="IPR016181">
    <property type="entry name" value="Acyl_CoA_acyltransferase"/>
</dbReference>
<dbReference type="SUPFAM" id="SSF55729">
    <property type="entry name" value="Acyl-CoA N-acyltransferases (Nat)"/>
    <property type="match status" value="1"/>
</dbReference>
<dbReference type="GO" id="GO:0047961">
    <property type="term" value="F:glycine N-acyltransferase activity"/>
    <property type="evidence" value="ECO:0007669"/>
    <property type="project" value="InterPro"/>
</dbReference>
<proteinExistence type="inferred from homology"/>
<keyword evidence="3" id="KW-1185">Reference proteome</keyword>
<keyword evidence="1" id="KW-0012">Acyltransferase</keyword>
<dbReference type="EMBL" id="CATQJA010002664">
    <property type="protein sequence ID" value="CAJ0582508.1"/>
    <property type="molecule type" value="Genomic_DNA"/>
</dbReference>
<dbReference type="AlphaFoldDB" id="A0AA36DA33"/>
<evidence type="ECO:0000256" key="1">
    <source>
        <dbReference type="RuleBase" id="RU368002"/>
    </source>
</evidence>
<name>A0AA36DA33_9BILA</name>
<accession>A0AA36DA33</accession>
<dbReference type="InterPro" id="IPR010313">
    <property type="entry name" value="Glycine_N-acyltransferase"/>
</dbReference>
<evidence type="ECO:0000313" key="3">
    <source>
        <dbReference type="Proteomes" id="UP001177023"/>
    </source>
</evidence>
<protein>
    <recommendedName>
        <fullName evidence="1">Glycine N-acyltransferase-like protein</fullName>
        <ecNumber evidence="1">2.3.1.-</ecNumber>
    </recommendedName>
</protein>
<dbReference type="Proteomes" id="UP001177023">
    <property type="component" value="Unassembled WGS sequence"/>
</dbReference>
<feature type="non-terminal residue" evidence="2">
    <location>
        <position position="1"/>
    </location>
</feature>
<dbReference type="Gene3D" id="3.40.630.30">
    <property type="match status" value="1"/>
</dbReference>
<reference evidence="2" key="1">
    <citation type="submission" date="2023-06" db="EMBL/GenBank/DDBJ databases">
        <authorList>
            <person name="Delattre M."/>
        </authorList>
    </citation>
    <scope>NUCLEOTIDE SEQUENCE</scope>
    <source>
        <strain evidence="2">AF72</strain>
    </source>
</reference>
<comment type="similarity">
    <text evidence="1">Belongs to the glycine N-acyltransferase family.</text>
</comment>
<dbReference type="PANTHER" id="PTHR15298:SF1">
    <property type="entry name" value="GLYCINE N-ACYLTRANSFERASE-LIKE PROTEIN"/>
    <property type="match status" value="1"/>
</dbReference>
<dbReference type="GO" id="GO:0005739">
    <property type="term" value="C:mitochondrion"/>
    <property type="evidence" value="ECO:0007669"/>
    <property type="project" value="InterPro"/>
</dbReference>
<dbReference type="PANTHER" id="PTHR15298">
    <property type="entry name" value="L-COA N-ACYLTRANSFERASE-RELATED"/>
    <property type="match status" value="1"/>
</dbReference>
<dbReference type="EC" id="2.3.1.-" evidence="1"/>
<keyword evidence="1" id="KW-0808">Transferase</keyword>
<sequence>MYRCYKSADQLKDALAIFQRHPRLKVLENSTILTINNVVPSAEFRLYSCNDSKIWIGIKPFMGSTHIFVNGLGQLDEQIFIPFFKHVLRENTDTLLANPHSCLIGDIPLVDSARAYLRGIGHNLYSSSATLLYCFRKDLQFPEYKLPEGFTMGPFCEEDVPTVAATWQYKSPTEEQKVRMRMKHLATVCIKRASDGKPAGFFMLEHNGMLVHAFVVPEFRGLRLREALFFSLGDHVRQKFGIEPYFCTVKTNEVMFRWLKKDWEVYDETGAVASVDFQAFETDEALFKKIG</sequence>
<evidence type="ECO:0000313" key="2">
    <source>
        <dbReference type="EMBL" id="CAJ0582508.1"/>
    </source>
</evidence>